<proteinExistence type="predicted"/>
<gene>
    <name evidence="2" type="ORF">G6F50_017539</name>
</gene>
<name>A0A9P7C0F6_9FUNG</name>
<dbReference type="AlphaFoldDB" id="A0A9P7C0F6"/>
<feature type="compositionally biased region" description="Low complexity" evidence="1">
    <location>
        <begin position="75"/>
        <end position="91"/>
    </location>
</feature>
<organism evidence="2 3">
    <name type="scientific">Rhizopus delemar</name>
    <dbReference type="NCBI Taxonomy" id="936053"/>
    <lineage>
        <taxon>Eukaryota</taxon>
        <taxon>Fungi</taxon>
        <taxon>Fungi incertae sedis</taxon>
        <taxon>Mucoromycota</taxon>
        <taxon>Mucoromycotina</taxon>
        <taxon>Mucoromycetes</taxon>
        <taxon>Mucorales</taxon>
        <taxon>Mucorineae</taxon>
        <taxon>Rhizopodaceae</taxon>
        <taxon>Rhizopus</taxon>
    </lineage>
</organism>
<reference evidence="2 3" key="1">
    <citation type="journal article" date="2020" name="Microb. Genom.">
        <title>Genetic diversity of clinical and environmental Mucorales isolates obtained from an investigation of mucormycosis cases among solid organ transplant recipients.</title>
        <authorList>
            <person name="Nguyen M.H."/>
            <person name="Kaul D."/>
            <person name="Muto C."/>
            <person name="Cheng S.J."/>
            <person name="Richter R.A."/>
            <person name="Bruno V.M."/>
            <person name="Liu G."/>
            <person name="Beyhan S."/>
            <person name="Sundermann A.J."/>
            <person name="Mounaud S."/>
            <person name="Pasculle A.W."/>
            <person name="Nierman W.C."/>
            <person name="Driscoll E."/>
            <person name="Cumbie R."/>
            <person name="Clancy C.J."/>
            <person name="Dupont C.L."/>
        </authorList>
    </citation>
    <scope>NUCLEOTIDE SEQUENCE [LARGE SCALE GENOMIC DNA]</scope>
    <source>
        <strain evidence="2 3">GL24</strain>
    </source>
</reference>
<evidence type="ECO:0000313" key="3">
    <source>
        <dbReference type="Proteomes" id="UP000740926"/>
    </source>
</evidence>
<dbReference type="Proteomes" id="UP000740926">
    <property type="component" value="Unassembled WGS sequence"/>
</dbReference>
<accession>A0A9P7C0F6</accession>
<dbReference type="EMBL" id="JAANIU010013181">
    <property type="protein sequence ID" value="KAG1530105.1"/>
    <property type="molecule type" value="Genomic_DNA"/>
</dbReference>
<protein>
    <submittedName>
        <fullName evidence="2">Uncharacterized protein</fullName>
    </submittedName>
</protein>
<sequence>MRTVPIAKPARPRGRLALAALSLQAAGQRLIEIKQQIGLVLDAHRYPDEAVGNAHLLAAFGAHLVIDGVRGRQRQAARVAQQSTPSASSTPSSPPKRAPNSAVARACCGWPARPG</sequence>
<feature type="region of interest" description="Disordered" evidence="1">
    <location>
        <begin position="75"/>
        <end position="106"/>
    </location>
</feature>
<comment type="caution">
    <text evidence="2">The sequence shown here is derived from an EMBL/GenBank/DDBJ whole genome shotgun (WGS) entry which is preliminary data.</text>
</comment>
<evidence type="ECO:0000313" key="2">
    <source>
        <dbReference type="EMBL" id="KAG1530105.1"/>
    </source>
</evidence>
<keyword evidence="3" id="KW-1185">Reference proteome</keyword>
<evidence type="ECO:0000256" key="1">
    <source>
        <dbReference type="SAM" id="MobiDB-lite"/>
    </source>
</evidence>